<evidence type="ECO:0000313" key="4">
    <source>
        <dbReference type="EMBL" id="MWJ29202.1"/>
    </source>
</evidence>
<dbReference type="EMBL" id="WTKP01000010">
    <property type="protein sequence ID" value="MWJ29202.1"/>
    <property type="molecule type" value="Genomic_DNA"/>
</dbReference>
<evidence type="ECO:0000256" key="3">
    <source>
        <dbReference type="SAM" id="SignalP"/>
    </source>
</evidence>
<dbReference type="Proteomes" id="UP000437638">
    <property type="component" value="Unassembled WGS sequence"/>
</dbReference>
<dbReference type="GO" id="GO:0009289">
    <property type="term" value="C:pilus"/>
    <property type="evidence" value="ECO:0007669"/>
    <property type="project" value="InterPro"/>
</dbReference>
<feature type="signal peptide" evidence="3">
    <location>
        <begin position="1"/>
        <end position="35"/>
    </location>
</feature>
<comment type="caution">
    <text evidence="4">The sequence shown here is derived from an EMBL/GenBank/DDBJ whole genome shotgun (WGS) entry which is preliminary data.</text>
</comment>
<dbReference type="AlphaFoldDB" id="A0A7X3KSP9"/>
<keyword evidence="2 3" id="KW-0732">Signal</keyword>
<reference evidence="4 5" key="1">
    <citation type="submission" date="2019-12" db="EMBL/GenBank/DDBJ databases">
        <title>Halomonas rutogse sp. nov. isolated from two lakes on Tibetan Plateau.</title>
        <authorList>
            <person name="Gao P."/>
        </authorList>
    </citation>
    <scope>NUCLEOTIDE SEQUENCE [LARGE SCALE GENOMIC DNA]</scope>
    <source>
        <strain evidence="4 5">ZH2S</strain>
    </source>
</reference>
<evidence type="ECO:0000313" key="5">
    <source>
        <dbReference type="Proteomes" id="UP000437638"/>
    </source>
</evidence>
<name>A0A7X3KSP9_9GAMM</name>
<dbReference type="Pfam" id="PF07012">
    <property type="entry name" value="Curlin_rpt"/>
    <property type="match status" value="1"/>
</dbReference>
<evidence type="ECO:0000256" key="2">
    <source>
        <dbReference type="ARBA" id="ARBA00022729"/>
    </source>
</evidence>
<feature type="chain" id="PRO_5030552423" description="Minor curlin subunit" evidence="3">
    <location>
        <begin position="36"/>
        <end position="184"/>
    </location>
</feature>
<gene>
    <name evidence="4" type="ORF">GPM19_13535</name>
</gene>
<protein>
    <recommendedName>
        <fullName evidence="6">Minor curlin subunit</fullName>
    </recommendedName>
</protein>
<proteinExistence type="inferred from homology"/>
<evidence type="ECO:0008006" key="6">
    <source>
        <dbReference type="Google" id="ProtNLM"/>
    </source>
</evidence>
<dbReference type="GO" id="GO:0007155">
    <property type="term" value="P:cell adhesion"/>
    <property type="evidence" value="ECO:0007669"/>
    <property type="project" value="InterPro"/>
</dbReference>
<sequence>MNAIHVPRSLFMVRKRVSFIVVSAAFLAFATSVSANDNDQDLIQKSRIIQHIEQTKNQVNSDGYKANVSIIKQMGSENNASVTQSQSASFQAGNFALIHQDGNQNNGTISQQGGDNTASIWQEGNRHNAAISQQGNSFSLSADIQQFGIASDINVSQSGSGQRSISIEHQAYSGNALPVTVETH</sequence>
<keyword evidence="5" id="KW-1185">Reference proteome</keyword>
<organism evidence="4 5">
    <name type="scientific">Vreelandella zhuhanensis</name>
    <dbReference type="NCBI Taxonomy" id="2684210"/>
    <lineage>
        <taxon>Bacteria</taxon>
        <taxon>Pseudomonadati</taxon>
        <taxon>Pseudomonadota</taxon>
        <taxon>Gammaproteobacteria</taxon>
        <taxon>Oceanospirillales</taxon>
        <taxon>Halomonadaceae</taxon>
        <taxon>Vreelandella</taxon>
    </lineage>
</organism>
<comment type="similarity">
    <text evidence="1">Belongs to the CsgA/CsgB family.</text>
</comment>
<dbReference type="RefSeq" id="WP_160419544.1">
    <property type="nucleotide sequence ID" value="NZ_WTKP01000010.1"/>
</dbReference>
<evidence type="ECO:0000256" key="1">
    <source>
        <dbReference type="ARBA" id="ARBA00009766"/>
    </source>
</evidence>
<dbReference type="InterPro" id="IPR009742">
    <property type="entry name" value="Curlin_rpt"/>
</dbReference>
<accession>A0A7X3KSP9</accession>